<evidence type="ECO:0000256" key="4">
    <source>
        <dbReference type="ARBA" id="ARBA00022552"/>
    </source>
</evidence>
<dbReference type="InterPro" id="IPR015947">
    <property type="entry name" value="PUA-like_sf"/>
</dbReference>
<comment type="caution">
    <text evidence="12">The sequence shown here is derived from an EMBL/GenBank/DDBJ whole genome shotgun (WGS) entry which is preliminary data.</text>
</comment>
<evidence type="ECO:0000256" key="7">
    <source>
        <dbReference type="ARBA" id="ARBA00022691"/>
    </source>
</evidence>
<keyword evidence="5 10" id="KW-0489">Methyltransferase</keyword>
<comment type="function">
    <text evidence="8 10">Specifically methylates the N3 position of the uracil ring of uridine 1498 (m3U1498) in 16S rRNA. Acts on the fully assembled 30S ribosomal subunit.</text>
</comment>
<comment type="similarity">
    <text evidence="2 10">Belongs to the RNA methyltransferase RsmE family.</text>
</comment>
<evidence type="ECO:0000256" key="10">
    <source>
        <dbReference type="PIRNR" id="PIRNR015601"/>
    </source>
</evidence>
<dbReference type="AlphaFoldDB" id="A0A2M8KXI9"/>
<keyword evidence="6 10" id="KW-0808">Transferase</keyword>
<dbReference type="PIRSF" id="PIRSF015601">
    <property type="entry name" value="MTase_slr0722"/>
    <property type="match status" value="1"/>
</dbReference>
<organism evidence="12 13">
    <name type="scientific">Candidatus Ryanbacteria bacterium CG10_big_fil_rev_8_21_14_0_10_43_42</name>
    <dbReference type="NCBI Taxonomy" id="1974864"/>
    <lineage>
        <taxon>Bacteria</taxon>
        <taxon>Candidatus Ryaniibacteriota</taxon>
    </lineage>
</organism>
<dbReference type="InterPro" id="IPR029028">
    <property type="entry name" value="Alpha/beta_knot_MTases"/>
</dbReference>
<dbReference type="InterPro" id="IPR006700">
    <property type="entry name" value="RsmE"/>
</dbReference>
<accession>A0A2M8KXI9</accession>
<dbReference type="GO" id="GO:0070475">
    <property type="term" value="P:rRNA base methylation"/>
    <property type="evidence" value="ECO:0007669"/>
    <property type="project" value="TreeGrafter"/>
</dbReference>
<evidence type="ECO:0000256" key="5">
    <source>
        <dbReference type="ARBA" id="ARBA00022603"/>
    </source>
</evidence>
<evidence type="ECO:0000256" key="1">
    <source>
        <dbReference type="ARBA" id="ARBA00004496"/>
    </source>
</evidence>
<reference evidence="13" key="1">
    <citation type="submission" date="2017-09" db="EMBL/GenBank/DDBJ databases">
        <title>Depth-based differentiation of microbial function through sediment-hosted aquifers and enrichment of novel symbionts in the deep terrestrial subsurface.</title>
        <authorList>
            <person name="Probst A.J."/>
            <person name="Ladd B."/>
            <person name="Jarett J.K."/>
            <person name="Geller-Mcgrath D.E."/>
            <person name="Sieber C.M.K."/>
            <person name="Emerson J.B."/>
            <person name="Anantharaman K."/>
            <person name="Thomas B.C."/>
            <person name="Malmstrom R."/>
            <person name="Stieglmeier M."/>
            <person name="Klingl A."/>
            <person name="Woyke T."/>
            <person name="Ryan C.M."/>
            <person name="Banfield J.F."/>
        </authorList>
    </citation>
    <scope>NUCLEOTIDE SEQUENCE [LARGE SCALE GENOMIC DNA]</scope>
</reference>
<dbReference type="NCBIfam" id="TIGR00046">
    <property type="entry name" value="RsmE family RNA methyltransferase"/>
    <property type="match status" value="1"/>
</dbReference>
<evidence type="ECO:0000259" key="11">
    <source>
        <dbReference type="Pfam" id="PF04452"/>
    </source>
</evidence>
<evidence type="ECO:0000256" key="8">
    <source>
        <dbReference type="ARBA" id="ARBA00025699"/>
    </source>
</evidence>
<dbReference type="GO" id="GO:0005737">
    <property type="term" value="C:cytoplasm"/>
    <property type="evidence" value="ECO:0007669"/>
    <property type="project" value="UniProtKB-SubCell"/>
</dbReference>
<dbReference type="InterPro" id="IPR029026">
    <property type="entry name" value="tRNA_m1G_MTases_N"/>
</dbReference>
<keyword evidence="3 10" id="KW-0963">Cytoplasm</keyword>
<name>A0A2M8KXI9_9BACT</name>
<dbReference type="SUPFAM" id="SSF88697">
    <property type="entry name" value="PUA domain-like"/>
    <property type="match status" value="1"/>
</dbReference>
<dbReference type="SUPFAM" id="SSF75217">
    <property type="entry name" value="alpha/beta knot"/>
    <property type="match status" value="1"/>
</dbReference>
<evidence type="ECO:0000256" key="3">
    <source>
        <dbReference type="ARBA" id="ARBA00022490"/>
    </source>
</evidence>
<evidence type="ECO:0000256" key="9">
    <source>
        <dbReference type="ARBA" id="ARBA00047944"/>
    </source>
</evidence>
<comment type="catalytic activity">
    <reaction evidence="9 10">
        <text>uridine(1498) in 16S rRNA + S-adenosyl-L-methionine = N(3)-methyluridine(1498) in 16S rRNA + S-adenosyl-L-homocysteine + H(+)</text>
        <dbReference type="Rhea" id="RHEA:42920"/>
        <dbReference type="Rhea" id="RHEA-COMP:10283"/>
        <dbReference type="Rhea" id="RHEA-COMP:10284"/>
        <dbReference type="ChEBI" id="CHEBI:15378"/>
        <dbReference type="ChEBI" id="CHEBI:57856"/>
        <dbReference type="ChEBI" id="CHEBI:59789"/>
        <dbReference type="ChEBI" id="CHEBI:65315"/>
        <dbReference type="ChEBI" id="CHEBI:74502"/>
        <dbReference type="EC" id="2.1.1.193"/>
    </reaction>
</comment>
<sequence length="247" mass="27616">MVLYPRMHRFFVTIPLKEGPLLIPDSAIAHQVRHVLRMKPGNKIVLFGGRVARDGGWDFLFRIDSLKDQALEGEVIAKARNDRESRVTLTLYQATLKKDNMEWIFAKGTEVGIARFAPVLAERSVKTRVQYERAVKIVKEAAEQSGRAFFPDVLPIVPFAEAVKRAKKEGALNILAHEREHRKRMDALPLTSMHINLFIGPEGGFSPAEVAEAEAAGFFITSLSKRVLRAETAAIVGSYAVLHRFGN</sequence>
<dbReference type="Gene3D" id="3.40.1280.10">
    <property type="match status" value="1"/>
</dbReference>
<protein>
    <recommendedName>
        <fullName evidence="10">Ribosomal RNA small subunit methyltransferase E</fullName>
        <ecNumber evidence="10">2.1.1.193</ecNumber>
    </recommendedName>
</protein>
<dbReference type="InterPro" id="IPR046886">
    <property type="entry name" value="RsmE_MTase_dom"/>
</dbReference>
<feature type="domain" description="Ribosomal RNA small subunit methyltransferase E methyltransferase" evidence="11">
    <location>
        <begin position="84"/>
        <end position="236"/>
    </location>
</feature>
<proteinExistence type="inferred from homology"/>
<dbReference type="CDD" id="cd18084">
    <property type="entry name" value="RsmE-like"/>
    <property type="match status" value="1"/>
</dbReference>
<dbReference type="GO" id="GO:0070042">
    <property type="term" value="F:rRNA (uridine-N3-)-methyltransferase activity"/>
    <property type="evidence" value="ECO:0007669"/>
    <property type="project" value="TreeGrafter"/>
</dbReference>
<dbReference type="Proteomes" id="UP000229098">
    <property type="component" value="Unassembled WGS sequence"/>
</dbReference>
<evidence type="ECO:0000256" key="6">
    <source>
        <dbReference type="ARBA" id="ARBA00022679"/>
    </source>
</evidence>
<gene>
    <name evidence="12" type="ORF">COU90_02250</name>
</gene>
<dbReference type="PANTHER" id="PTHR30027">
    <property type="entry name" value="RIBOSOMAL RNA SMALL SUBUNIT METHYLTRANSFERASE E"/>
    <property type="match status" value="1"/>
</dbReference>
<dbReference type="PANTHER" id="PTHR30027:SF3">
    <property type="entry name" value="16S RRNA (URACIL(1498)-N(3))-METHYLTRANSFERASE"/>
    <property type="match status" value="1"/>
</dbReference>
<evidence type="ECO:0000313" key="12">
    <source>
        <dbReference type="EMBL" id="PJE64640.1"/>
    </source>
</evidence>
<keyword evidence="4 10" id="KW-0698">rRNA processing</keyword>
<comment type="subcellular location">
    <subcellularLocation>
        <location evidence="1 10">Cytoplasm</location>
    </subcellularLocation>
</comment>
<evidence type="ECO:0000256" key="2">
    <source>
        <dbReference type="ARBA" id="ARBA00005528"/>
    </source>
</evidence>
<dbReference type="EMBL" id="PFEF01000005">
    <property type="protein sequence ID" value="PJE64640.1"/>
    <property type="molecule type" value="Genomic_DNA"/>
</dbReference>
<dbReference type="Pfam" id="PF04452">
    <property type="entry name" value="Methyltrans_RNA"/>
    <property type="match status" value="1"/>
</dbReference>
<evidence type="ECO:0000313" key="13">
    <source>
        <dbReference type="Proteomes" id="UP000229098"/>
    </source>
</evidence>
<dbReference type="EC" id="2.1.1.193" evidence="10"/>
<keyword evidence="7 10" id="KW-0949">S-adenosyl-L-methionine</keyword>